<dbReference type="CDD" id="cd06223">
    <property type="entry name" value="PRTases_typeI"/>
    <property type="match status" value="1"/>
</dbReference>
<comment type="subunit">
    <text evidence="11">Homodimer.</text>
</comment>
<dbReference type="Gene3D" id="3.40.50.2020">
    <property type="match status" value="1"/>
</dbReference>
<evidence type="ECO:0000259" key="12">
    <source>
        <dbReference type="Pfam" id="PF00156"/>
    </source>
</evidence>
<dbReference type="FunFam" id="3.40.50.2020:FF:000021">
    <property type="entry name" value="Adenine phosphoribosyltransferase"/>
    <property type="match status" value="1"/>
</dbReference>
<dbReference type="GO" id="GO:0002055">
    <property type="term" value="F:adenine binding"/>
    <property type="evidence" value="ECO:0007669"/>
    <property type="project" value="TreeGrafter"/>
</dbReference>
<dbReference type="GO" id="GO:0016208">
    <property type="term" value="F:AMP binding"/>
    <property type="evidence" value="ECO:0007669"/>
    <property type="project" value="TreeGrafter"/>
</dbReference>
<name>A0A0R2NY32_9ACTN</name>
<evidence type="ECO:0000256" key="3">
    <source>
        <dbReference type="ARBA" id="ARBA00004496"/>
    </source>
</evidence>
<proteinExistence type="inferred from homology"/>
<keyword evidence="9 11" id="KW-0808">Transferase</keyword>
<evidence type="ECO:0000313" key="14">
    <source>
        <dbReference type="Proteomes" id="UP000053941"/>
    </source>
</evidence>
<dbReference type="GO" id="GO:0003999">
    <property type="term" value="F:adenine phosphoribosyltransferase activity"/>
    <property type="evidence" value="ECO:0007669"/>
    <property type="project" value="UniProtKB-UniRule"/>
</dbReference>
<dbReference type="GO" id="GO:0006166">
    <property type="term" value="P:purine ribonucleoside salvage"/>
    <property type="evidence" value="ECO:0007669"/>
    <property type="project" value="UniProtKB-UniRule"/>
</dbReference>
<dbReference type="InterPro" id="IPR005764">
    <property type="entry name" value="Ade_phspho_trans"/>
</dbReference>
<evidence type="ECO:0000256" key="7">
    <source>
        <dbReference type="ARBA" id="ARBA00022490"/>
    </source>
</evidence>
<dbReference type="UniPathway" id="UPA00588">
    <property type="reaction ID" value="UER00646"/>
</dbReference>
<evidence type="ECO:0000256" key="1">
    <source>
        <dbReference type="ARBA" id="ARBA00000868"/>
    </source>
</evidence>
<dbReference type="HAMAP" id="MF_00004">
    <property type="entry name" value="Aden_phosphoribosyltr"/>
    <property type="match status" value="1"/>
</dbReference>
<keyword evidence="8 11" id="KW-0328">Glycosyltransferase</keyword>
<evidence type="ECO:0000256" key="5">
    <source>
        <dbReference type="ARBA" id="ARBA00008391"/>
    </source>
</evidence>
<comment type="catalytic activity">
    <reaction evidence="1 11">
        <text>AMP + diphosphate = 5-phospho-alpha-D-ribose 1-diphosphate + adenine</text>
        <dbReference type="Rhea" id="RHEA:16609"/>
        <dbReference type="ChEBI" id="CHEBI:16708"/>
        <dbReference type="ChEBI" id="CHEBI:33019"/>
        <dbReference type="ChEBI" id="CHEBI:58017"/>
        <dbReference type="ChEBI" id="CHEBI:456215"/>
        <dbReference type="EC" id="2.4.2.7"/>
    </reaction>
</comment>
<dbReference type="PANTHER" id="PTHR32315">
    <property type="entry name" value="ADENINE PHOSPHORIBOSYLTRANSFERASE"/>
    <property type="match status" value="1"/>
</dbReference>
<dbReference type="GO" id="GO:0005737">
    <property type="term" value="C:cytoplasm"/>
    <property type="evidence" value="ECO:0007669"/>
    <property type="project" value="UniProtKB-SubCell"/>
</dbReference>
<gene>
    <name evidence="11" type="primary">apt</name>
    <name evidence="13" type="ORF">ABR60_06425</name>
</gene>
<protein>
    <recommendedName>
        <fullName evidence="6 11">Adenine phosphoribosyltransferase</fullName>
        <shortName evidence="11">APRT</shortName>
        <ecNumber evidence="6 11">2.4.2.7</ecNumber>
    </recommendedName>
</protein>
<comment type="caution">
    <text evidence="13">The sequence shown here is derived from an EMBL/GenBank/DDBJ whole genome shotgun (WGS) entry which is preliminary data.</text>
</comment>
<dbReference type="Proteomes" id="UP000053941">
    <property type="component" value="Unassembled WGS sequence"/>
</dbReference>
<evidence type="ECO:0000256" key="4">
    <source>
        <dbReference type="ARBA" id="ARBA00004659"/>
    </source>
</evidence>
<dbReference type="GO" id="GO:0006168">
    <property type="term" value="P:adenine salvage"/>
    <property type="evidence" value="ECO:0007669"/>
    <property type="project" value="InterPro"/>
</dbReference>
<evidence type="ECO:0000256" key="10">
    <source>
        <dbReference type="ARBA" id="ARBA00022726"/>
    </source>
</evidence>
<organism evidence="13 14">
    <name type="scientific">Actinobacteria bacterium BACL2 MAG-120802-bin41</name>
    <dbReference type="NCBI Taxonomy" id="1655568"/>
    <lineage>
        <taxon>Bacteria</taxon>
        <taxon>Bacillati</taxon>
        <taxon>Actinomycetota</taxon>
        <taxon>Actinomycetes</taxon>
        <taxon>Actinomycetes incertae sedis</taxon>
        <taxon>ac1 cluster</taxon>
    </lineage>
</organism>
<evidence type="ECO:0000256" key="6">
    <source>
        <dbReference type="ARBA" id="ARBA00011893"/>
    </source>
</evidence>
<dbReference type="InterPro" id="IPR029057">
    <property type="entry name" value="PRTase-like"/>
</dbReference>
<dbReference type="EMBL" id="LIAS01000056">
    <property type="protein sequence ID" value="KRO30809.1"/>
    <property type="molecule type" value="Genomic_DNA"/>
</dbReference>
<evidence type="ECO:0000256" key="2">
    <source>
        <dbReference type="ARBA" id="ARBA00003968"/>
    </source>
</evidence>
<dbReference type="NCBIfam" id="TIGR01090">
    <property type="entry name" value="apt"/>
    <property type="match status" value="1"/>
</dbReference>
<evidence type="ECO:0000256" key="8">
    <source>
        <dbReference type="ARBA" id="ARBA00022676"/>
    </source>
</evidence>
<dbReference type="NCBIfam" id="NF002636">
    <property type="entry name" value="PRK02304.1-5"/>
    <property type="match status" value="1"/>
</dbReference>
<dbReference type="Pfam" id="PF00156">
    <property type="entry name" value="Pribosyltran"/>
    <property type="match status" value="1"/>
</dbReference>
<dbReference type="PANTHER" id="PTHR32315:SF3">
    <property type="entry name" value="ADENINE PHOSPHORIBOSYLTRANSFERASE"/>
    <property type="match status" value="1"/>
</dbReference>
<dbReference type="InterPro" id="IPR000836">
    <property type="entry name" value="PRTase_dom"/>
</dbReference>
<dbReference type="SUPFAM" id="SSF53271">
    <property type="entry name" value="PRTase-like"/>
    <property type="match status" value="1"/>
</dbReference>
<dbReference type="NCBIfam" id="NF002634">
    <property type="entry name" value="PRK02304.1-3"/>
    <property type="match status" value="1"/>
</dbReference>
<sequence>MADVPDYPKPGILFKDITPLLADGVGFGVVIDEFARSIRALNKKVDAIVGIESRGFILGGAIAKALEIGFVTVRKPGKLPRDVYRKEYALEYGFDALELHKDLLDPSDNVIIVDDVLATGGTALACHDLVEITGAKVVAHLFMLEIEFLQGRKMISDTHSDVGIISLLKA</sequence>
<comment type="subcellular location">
    <subcellularLocation>
        <location evidence="3 11">Cytoplasm</location>
    </subcellularLocation>
</comment>
<dbReference type="AlphaFoldDB" id="A0A0R2NY32"/>
<comment type="similarity">
    <text evidence="5 11">Belongs to the purine/pyrimidine phosphoribosyltransferase family.</text>
</comment>
<evidence type="ECO:0000313" key="13">
    <source>
        <dbReference type="EMBL" id="KRO30809.1"/>
    </source>
</evidence>
<feature type="domain" description="Phosphoribosyltransferase" evidence="12">
    <location>
        <begin position="30"/>
        <end position="138"/>
    </location>
</feature>
<dbReference type="EC" id="2.4.2.7" evidence="6 11"/>
<keyword evidence="10 11" id="KW-0660">Purine salvage</keyword>
<comment type="pathway">
    <text evidence="4 11">Purine metabolism; AMP biosynthesis via salvage pathway; AMP from adenine: step 1/1.</text>
</comment>
<dbReference type="GO" id="GO:0044209">
    <property type="term" value="P:AMP salvage"/>
    <property type="evidence" value="ECO:0007669"/>
    <property type="project" value="UniProtKB-UniRule"/>
</dbReference>
<evidence type="ECO:0000256" key="11">
    <source>
        <dbReference type="HAMAP-Rule" id="MF_00004"/>
    </source>
</evidence>
<keyword evidence="7 11" id="KW-0963">Cytoplasm</keyword>
<reference evidence="13 14" key="1">
    <citation type="submission" date="2015-10" db="EMBL/GenBank/DDBJ databases">
        <title>Metagenome-Assembled Genomes uncover a global brackish microbiome.</title>
        <authorList>
            <person name="Hugerth L.W."/>
            <person name="Larsson J."/>
            <person name="Alneberg J."/>
            <person name="Lindh M.V."/>
            <person name="Legrand C."/>
            <person name="Pinhassi J."/>
            <person name="Andersson A.F."/>
        </authorList>
    </citation>
    <scope>NUCLEOTIDE SEQUENCE [LARGE SCALE GENOMIC DNA]</scope>
    <source>
        <strain evidence="13">BACL2 MAG-120802-bin41</strain>
    </source>
</reference>
<comment type="function">
    <text evidence="2 11">Catalyzes a salvage reaction resulting in the formation of AMP, that is energically less costly than de novo synthesis.</text>
</comment>
<dbReference type="InterPro" id="IPR050054">
    <property type="entry name" value="UPRTase/APRTase"/>
</dbReference>
<evidence type="ECO:0000256" key="9">
    <source>
        <dbReference type="ARBA" id="ARBA00022679"/>
    </source>
</evidence>
<accession>A0A0R2NY32</accession>